<dbReference type="RefSeq" id="WP_369276246.1">
    <property type="nucleotide sequence ID" value="NZ_CP163432.1"/>
</dbReference>
<evidence type="ECO:0000313" key="4">
    <source>
        <dbReference type="EMBL" id="XDQ16332.1"/>
    </source>
</evidence>
<gene>
    <name evidence="4" type="ORF">AB5J55_20505</name>
</gene>
<accession>A0AB39NE71</accession>
<feature type="compositionally biased region" description="Low complexity" evidence="2">
    <location>
        <begin position="151"/>
        <end position="160"/>
    </location>
</feature>
<sequence length="160" mass="16986">MVVGDVMGRSLPEAATTGRLRTAVHTLADLELPPDEIMSHVNDIVGGMGEESYVTCPYALYDSTTRICSIAGEAFNGTVALTALLLSAVIIERNQALQDACDDLTEALTQLAADRPLSKQPPRTDSIHSAGSNPQRALGGDRQRGARRRAMAPARTNGRG</sequence>
<dbReference type="InterPro" id="IPR001932">
    <property type="entry name" value="PPM-type_phosphatase-like_dom"/>
</dbReference>
<protein>
    <submittedName>
        <fullName evidence="4">SpoIIE family protein phosphatase</fullName>
    </submittedName>
</protein>
<dbReference type="InterPro" id="IPR036457">
    <property type="entry name" value="PPM-type-like_dom_sf"/>
</dbReference>
<evidence type="ECO:0000259" key="3">
    <source>
        <dbReference type="Pfam" id="PF07228"/>
    </source>
</evidence>
<evidence type="ECO:0000256" key="1">
    <source>
        <dbReference type="ARBA" id="ARBA00022801"/>
    </source>
</evidence>
<feature type="domain" description="PPM-type phosphatase" evidence="3">
    <location>
        <begin position="1"/>
        <end position="71"/>
    </location>
</feature>
<dbReference type="InterPro" id="IPR052016">
    <property type="entry name" value="Bact_Sigma-Reg"/>
</dbReference>
<dbReference type="AlphaFoldDB" id="A0AB39NE71"/>
<evidence type="ECO:0000256" key="2">
    <source>
        <dbReference type="SAM" id="MobiDB-lite"/>
    </source>
</evidence>
<organism evidence="4">
    <name type="scientific">Streptomyces sp. R11</name>
    <dbReference type="NCBI Taxonomy" id="3238625"/>
    <lineage>
        <taxon>Bacteria</taxon>
        <taxon>Bacillati</taxon>
        <taxon>Actinomycetota</taxon>
        <taxon>Actinomycetes</taxon>
        <taxon>Kitasatosporales</taxon>
        <taxon>Streptomycetaceae</taxon>
        <taxon>Streptomyces</taxon>
    </lineage>
</organism>
<dbReference type="PANTHER" id="PTHR43156">
    <property type="entry name" value="STAGE II SPORULATION PROTEIN E-RELATED"/>
    <property type="match status" value="1"/>
</dbReference>
<name>A0AB39NE71_9ACTN</name>
<dbReference type="GO" id="GO:0016791">
    <property type="term" value="F:phosphatase activity"/>
    <property type="evidence" value="ECO:0007669"/>
    <property type="project" value="TreeGrafter"/>
</dbReference>
<keyword evidence="1" id="KW-0378">Hydrolase</keyword>
<reference evidence="4" key="1">
    <citation type="submission" date="2024-07" db="EMBL/GenBank/DDBJ databases">
        <authorList>
            <person name="Yu S.T."/>
        </authorList>
    </citation>
    <scope>NUCLEOTIDE SEQUENCE</scope>
    <source>
        <strain evidence="4">R11</strain>
    </source>
</reference>
<dbReference type="EMBL" id="CP163432">
    <property type="protein sequence ID" value="XDQ16332.1"/>
    <property type="molecule type" value="Genomic_DNA"/>
</dbReference>
<dbReference type="Gene3D" id="3.60.40.10">
    <property type="entry name" value="PPM-type phosphatase domain"/>
    <property type="match status" value="1"/>
</dbReference>
<proteinExistence type="predicted"/>
<dbReference type="Pfam" id="PF07228">
    <property type="entry name" value="SpoIIE"/>
    <property type="match status" value="1"/>
</dbReference>
<dbReference type="PANTHER" id="PTHR43156:SF2">
    <property type="entry name" value="STAGE II SPORULATION PROTEIN E"/>
    <property type="match status" value="1"/>
</dbReference>
<feature type="region of interest" description="Disordered" evidence="2">
    <location>
        <begin position="114"/>
        <end position="160"/>
    </location>
</feature>
<feature type="compositionally biased region" description="Polar residues" evidence="2">
    <location>
        <begin position="121"/>
        <end position="135"/>
    </location>
</feature>